<accession>A0A6C0CRE3</accession>
<protein>
    <submittedName>
        <fullName evidence="2">Uncharacterized protein</fullName>
    </submittedName>
</protein>
<feature type="region of interest" description="Disordered" evidence="1">
    <location>
        <begin position="223"/>
        <end position="243"/>
    </location>
</feature>
<dbReference type="AlphaFoldDB" id="A0A6C0CRE3"/>
<organism evidence="2">
    <name type="scientific">viral metagenome</name>
    <dbReference type="NCBI Taxonomy" id="1070528"/>
    <lineage>
        <taxon>unclassified sequences</taxon>
        <taxon>metagenomes</taxon>
        <taxon>organismal metagenomes</taxon>
    </lineage>
</organism>
<name>A0A6C0CRE3_9ZZZZ</name>
<reference evidence="2" key="1">
    <citation type="journal article" date="2020" name="Nature">
        <title>Giant virus diversity and host interactions through global metagenomics.</title>
        <authorList>
            <person name="Schulz F."/>
            <person name="Roux S."/>
            <person name="Paez-Espino D."/>
            <person name="Jungbluth S."/>
            <person name="Walsh D.A."/>
            <person name="Denef V.J."/>
            <person name="McMahon K.D."/>
            <person name="Konstantinidis K.T."/>
            <person name="Eloe-Fadrosh E.A."/>
            <person name="Kyrpides N.C."/>
            <person name="Woyke T."/>
        </authorList>
    </citation>
    <scope>NUCLEOTIDE SEQUENCE</scope>
    <source>
        <strain evidence="2">GVMAG-M-3300021962-46</strain>
    </source>
</reference>
<evidence type="ECO:0000313" key="2">
    <source>
        <dbReference type="EMBL" id="QHT07031.1"/>
    </source>
</evidence>
<evidence type="ECO:0000256" key="1">
    <source>
        <dbReference type="SAM" id="MobiDB-lite"/>
    </source>
</evidence>
<sequence length="243" mass="26043">MDFDKHKIDNQTDFKKVDTDLLTEKKDRLSNLSFVIDQVNAVNKNIKNTYDNANNVQDKQLTQYGSNISVINTSLTGMGTSMAMFNASLNGINTKVSSIETGFGSLLDIKSGNSNIPLSGLSGVASPNIDLIKNINVLSGMTIKDVQLTKQFKICGGVPERCVAFPDAQGNTYLTGFGANASLILDAPTEAKEDLILKKDLVLEGKVYGMINGQKVELQLTPVGTPSTTTTTPSTTTTTVPTV</sequence>
<proteinExistence type="predicted"/>
<dbReference type="EMBL" id="MN739479">
    <property type="protein sequence ID" value="QHT07031.1"/>
    <property type="molecule type" value="Genomic_DNA"/>
</dbReference>